<evidence type="ECO:0000313" key="3">
    <source>
        <dbReference type="Proteomes" id="UP000429552"/>
    </source>
</evidence>
<dbReference type="AlphaFoldDB" id="A0A640T8L6"/>
<proteinExistence type="predicted"/>
<evidence type="ECO:0000313" key="2">
    <source>
        <dbReference type="EMBL" id="WAT94948.1"/>
    </source>
</evidence>
<keyword evidence="4" id="KW-1185">Reference proteome</keyword>
<name>A0A640T8L6_STRNI</name>
<protein>
    <submittedName>
        <fullName evidence="1">Uncharacterized protein</fullName>
    </submittedName>
</protein>
<sequence length="76" mass="7896">MEVLAIAPDGAITVRITAAEAAEVRGDLTGLRRTGISAAGDYLAGLLDFAQPRPGSRVRFGATEGLDHNATTSKEQ</sequence>
<reference evidence="2 4" key="2">
    <citation type="submission" date="2022-12" db="EMBL/GenBank/DDBJ databases">
        <authorList>
            <person name="Ruckert C."/>
            <person name="Busche T."/>
            <person name="Kalinowski J."/>
            <person name="Wittmann C."/>
        </authorList>
    </citation>
    <scope>NUCLEOTIDE SEQUENCE [LARGE SCALE GENOMIC DNA]</scope>
    <source>
        <strain evidence="2 4">DSM 40555</strain>
    </source>
</reference>
<organism evidence="1 3">
    <name type="scientific">Streptomyces nigrescens</name>
    <dbReference type="NCBI Taxonomy" id="1920"/>
    <lineage>
        <taxon>Bacteria</taxon>
        <taxon>Bacillati</taxon>
        <taxon>Actinomycetota</taxon>
        <taxon>Actinomycetes</taxon>
        <taxon>Kitasatosporales</taxon>
        <taxon>Streptomycetaceae</taxon>
        <taxon>Streptomyces</taxon>
    </lineage>
</organism>
<evidence type="ECO:0000313" key="1">
    <source>
        <dbReference type="EMBL" id="GFE20097.1"/>
    </source>
</evidence>
<evidence type="ECO:0000313" key="4">
    <source>
        <dbReference type="Proteomes" id="UP001210609"/>
    </source>
</evidence>
<gene>
    <name evidence="1" type="ORF">Sliba_05500</name>
    <name evidence="2" type="ORF">STRLI_000620</name>
</gene>
<accession>A0A640T8L6</accession>
<dbReference type="Proteomes" id="UP000429552">
    <property type="component" value="Unassembled WGS sequence"/>
</dbReference>
<dbReference type="EMBL" id="CP114202">
    <property type="protein sequence ID" value="WAT94948.1"/>
    <property type="molecule type" value="Genomic_DNA"/>
</dbReference>
<dbReference type="EMBL" id="BLIP01000001">
    <property type="protein sequence ID" value="GFE20097.1"/>
    <property type="molecule type" value="Genomic_DNA"/>
</dbReference>
<dbReference type="RefSeq" id="WP_159484149.1">
    <property type="nucleotide sequence ID" value="NZ_BLIP01000001.1"/>
</dbReference>
<dbReference type="Proteomes" id="UP001210609">
    <property type="component" value="Chromosome"/>
</dbReference>
<reference evidence="1 3" key="1">
    <citation type="submission" date="2019-12" db="EMBL/GenBank/DDBJ databases">
        <title>Whole genome shotgun sequence of Streptomyces libani subsp. libani NBRC 13452.</title>
        <authorList>
            <person name="Ichikawa N."/>
            <person name="Kimura A."/>
            <person name="Kitahashi Y."/>
            <person name="Komaki H."/>
            <person name="Tamura T."/>
        </authorList>
    </citation>
    <scope>NUCLEOTIDE SEQUENCE [LARGE SCALE GENOMIC DNA]</scope>
    <source>
        <strain evidence="1 3">NBRC 13452</strain>
    </source>
</reference>